<dbReference type="RefSeq" id="WP_179829003.1">
    <property type="nucleotide sequence ID" value="NZ_JACCCO010000004.1"/>
</dbReference>
<dbReference type="Pfam" id="PF13302">
    <property type="entry name" value="Acetyltransf_3"/>
    <property type="match status" value="1"/>
</dbReference>
<dbReference type="GO" id="GO:0005737">
    <property type="term" value="C:cytoplasm"/>
    <property type="evidence" value="ECO:0007669"/>
    <property type="project" value="TreeGrafter"/>
</dbReference>
<reference evidence="2 3" key="1">
    <citation type="submission" date="2020-07" db="EMBL/GenBank/DDBJ databases">
        <title>Sequencing the genomes of 1000 actinobacteria strains.</title>
        <authorList>
            <person name="Klenk H.-P."/>
        </authorList>
    </citation>
    <scope>NUCLEOTIDE SEQUENCE [LARGE SCALE GENOMIC DNA]</scope>
    <source>
        <strain evidence="2 3">DSM 45763</strain>
    </source>
</reference>
<comment type="caution">
    <text evidence="2">The sequence shown here is derived from an EMBL/GenBank/DDBJ whole genome shotgun (WGS) entry which is preliminary data.</text>
</comment>
<organism evidence="2 3">
    <name type="scientific">Streptosporangium sandarakinum</name>
    <dbReference type="NCBI Taxonomy" id="1260955"/>
    <lineage>
        <taxon>Bacteria</taxon>
        <taxon>Bacillati</taxon>
        <taxon>Actinomycetota</taxon>
        <taxon>Actinomycetes</taxon>
        <taxon>Streptosporangiales</taxon>
        <taxon>Streptosporangiaceae</taxon>
        <taxon>Streptosporangium</taxon>
    </lineage>
</organism>
<evidence type="ECO:0000259" key="1">
    <source>
        <dbReference type="PROSITE" id="PS51186"/>
    </source>
</evidence>
<dbReference type="Gene3D" id="3.40.630.30">
    <property type="match status" value="1"/>
</dbReference>
<keyword evidence="3" id="KW-1185">Reference proteome</keyword>
<feature type="domain" description="N-acetyltransferase" evidence="1">
    <location>
        <begin position="27"/>
        <end position="183"/>
    </location>
</feature>
<dbReference type="AlphaFoldDB" id="A0A852V4B8"/>
<dbReference type="PANTHER" id="PTHR43441:SF10">
    <property type="entry name" value="ACETYLTRANSFERASE"/>
    <property type="match status" value="1"/>
</dbReference>
<dbReference type="GO" id="GO:1990189">
    <property type="term" value="F:protein N-terminal-serine acetyltransferase activity"/>
    <property type="evidence" value="ECO:0007669"/>
    <property type="project" value="TreeGrafter"/>
</dbReference>
<evidence type="ECO:0000313" key="3">
    <source>
        <dbReference type="Proteomes" id="UP000576393"/>
    </source>
</evidence>
<dbReference type="Proteomes" id="UP000576393">
    <property type="component" value="Unassembled WGS sequence"/>
</dbReference>
<accession>A0A852V4B8</accession>
<dbReference type="InterPro" id="IPR051908">
    <property type="entry name" value="Ribosomal_N-acetyltransferase"/>
</dbReference>
<dbReference type="SUPFAM" id="SSF55729">
    <property type="entry name" value="Acyl-CoA N-acyltransferases (Nat)"/>
    <property type="match status" value="1"/>
</dbReference>
<dbReference type="EMBL" id="JACCCO010000004">
    <property type="protein sequence ID" value="NYF44572.1"/>
    <property type="molecule type" value="Genomic_DNA"/>
</dbReference>
<dbReference type="PROSITE" id="PS51186">
    <property type="entry name" value="GNAT"/>
    <property type="match status" value="1"/>
</dbReference>
<sequence>MPISISPVIPAGHLSRHAQPVLRTDELILRPWLPEDAPAVLQAFTDPAIRYWHRQTKASQEEALAWIGQWPDRWQAEKDACWAVTRAADVVRRVSLCAINLFEGAAQITYWSLPAARGQGVATRGGAQVARWAFEMGFHCLELKHSVANPASCRVADKLGFPLEGTMRGALRHEDGWHDMHLHARIVDGESVPADLSN</sequence>
<dbReference type="InterPro" id="IPR000182">
    <property type="entry name" value="GNAT_dom"/>
</dbReference>
<evidence type="ECO:0000313" key="2">
    <source>
        <dbReference type="EMBL" id="NYF44572.1"/>
    </source>
</evidence>
<dbReference type="InterPro" id="IPR016181">
    <property type="entry name" value="Acyl_CoA_acyltransferase"/>
</dbReference>
<proteinExistence type="predicted"/>
<gene>
    <name evidence="2" type="ORF">HDA43_006814</name>
</gene>
<name>A0A852V4B8_9ACTN</name>
<protein>
    <submittedName>
        <fullName evidence="2">RimJ/RimL family protein N-acetyltransferase</fullName>
    </submittedName>
</protein>
<dbReference type="GO" id="GO:0008999">
    <property type="term" value="F:protein-N-terminal-alanine acetyltransferase activity"/>
    <property type="evidence" value="ECO:0007669"/>
    <property type="project" value="TreeGrafter"/>
</dbReference>
<keyword evidence="2" id="KW-0808">Transferase</keyword>
<dbReference type="PANTHER" id="PTHR43441">
    <property type="entry name" value="RIBOSOMAL-PROTEIN-SERINE ACETYLTRANSFERASE"/>
    <property type="match status" value="1"/>
</dbReference>